<reference evidence="1" key="1">
    <citation type="submission" date="2021-06" db="EMBL/GenBank/DDBJ databases">
        <authorList>
            <person name="Hodson N. C."/>
            <person name="Mongue J. A."/>
            <person name="Jaron S. K."/>
        </authorList>
    </citation>
    <scope>NUCLEOTIDE SEQUENCE</scope>
</reference>
<feature type="non-terminal residue" evidence="1">
    <location>
        <position position="1"/>
    </location>
</feature>
<evidence type="ECO:0000313" key="2">
    <source>
        <dbReference type="Proteomes" id="UP000708208"/>
    </source>
</evidence>
<dbReference type="Proteomes" id="UP000708208">
    <property type="component" value="Unassembled WGS sequence"/>
</dbReference>
<gene>
    <name evidence="1" type="ORF">AFUS01_LOCUS6242</name>
</gene>
<comment type="caution">
    <text evidence="1">The sequence shown here is derived from an EMBL/GenBank/DDBJ whole genome shotgun (WGS) entry which is preliminary data.</text>
</comment>
<accession>A0A8J2JDE5</accession>
<name>A0A8J2JDE5_9HEXA</name>
<keyword evidence="2" id="KW-1185">Reference proteome</keyword>
<evidence type="ECO:0000313" key="1">
    <source>
        <dbReference type="EMBL" id="CAG7716752.1"/>
    </source>
</evidence>
<proteinExistence type="predicted"/>
<protein>
    <submittedName>
        <fullName evidence="1">Uncharacterized protein</fullName>
    </submittedName>
</protein>
<dbReference type="EMBL" id="CAJVCH010040998">
    <property type="protein sequence ID" value="CAG7716752.1"/>
    <property type="molecule type" value="Genomic_DNA"/>
</dbReference>
<organism evidence="1 2">
    <name type="scientific">Allacma fusca</name>
    <dbReference type="NCBI Taxonomy" id="39272"/>
    <lineage>
        <taxon>Eukaryota</taxon>
        <taxon>Metazoa</taxon>
        <taxon>Ecdysozoa</taxon>
        <taxon>Arthropoda</taxon>
        <taxon>Hexapoda</taxon>
        <taxon>Collembola</taxon>
        <taxon>Symphypleona</taxon>
        <taxon>Sminthuridae</taxon>
        <taxon>Allacma</taxon>
    </lineage>
</organism>
<dbReference type="AlphaFoldDB" id="A0A8J2JDE5"/>
<sequence length="43" mass="4671">VCRPHSNCHCCGAPGRLSSSFPHSRPCCGQSLNLEGDKVTKWD</sequence>